<keyword evidence="5" id="KW-1185">Reference proteome</keyword>
<gene>
    <name evidence="4" type="ORF">PR048_000078</name>
</gene>
<sequence>MIATQLQHTFRKPRLPRALSPIPEETSDEEQEEEDFTLPPLDPTPDTEDKMKYQMPYSSTYRQKPSRTSLQCLMPLSPPATSQNSGKMQSYIKTVAETDPKTAQEQNLLPNVQFGFRKGHSITHAVCRITRTVFTAFKRKQRAGALLLDLARILLQSYLTNRTFHVGIQNHLSSPKTAEAGVPQGFILSPILFLLFICHIPIPKDISITQCADDTIILASAQDRNTLTKRLTDAFHRLNNYFTNLGIFTLNVHKTTALYLSRLPKDHPPPLLKLGNEQINWTDKTKYLGVILDRKLFFNQHLKETAGHIRGAIRGISSRRQITLHTSITIFKAFIMLLLTYAVPVWVTTATNTHRPMYTSYEGIRVIT</sequence>
<evidence type="ECO:0000256" key="1">
    <source>
        <dbReference type="SAM" id="MobiDB-lite"/>
    </source>
</evidence>
<keyword evidence="2" id="KW-1133">Transmembrane helix</keyword>
<evidence type="ECO:0000313" key="4">
    <source>
        <dbReference type="EMBL" id="KAJ8894771.1"/>
    </source>
</evidence>
<dbReference type="InterPro" id="IPR000477">
    <property type="entry name" value="RT_dom"/>
</dbReference>
<name>A0ABQ9IEK8_9NEOP</name>
<protein>
    <recommendedName>
        <fullName evidence="3">Reverse transcriptase domain-containing protein</fullName>
    </recommendedName>
</protein>
<dbReference type="Pfam" id="PF00078">
    <property type="entry name" value="RVT_1"/>
    <property type="match status" value="1"/>
</dbReference>
<feature type="compositionally biased region" description="Acidic residues" evidence="1">
    <location>
        <begin position="25"/>
        <end position="36"/>
    </location>
</feature>
<keyword evidence="2" id="KW-0472">Membrane</keyword>
<reference evidence="4 5" key="1">
    <citation type="submission" date="2023-02" db="EMBL/GenBank/DDBJ databases">
        <title>LHISI_Scaffold_Assembly.</title>
        <authorList>
            <person name="Stuart O.P."/>
            <person name="Cleave R."/>
            <person name="Magrath M.J.L."/>
            <person name="Mikheyev A.S."/>
        </authorList>
    </citation>
    <scope>NUCLEOTIDE SEQUENCE [LARGE SCALE GENOMIC DNA]</scope>
    <source>
        <strain evidence="4">Daus_M_001</strain>
        <tissue evidence="4">Leg muscle</tissue>
    </source>
</reference>
<keyword evidence="2" id="KW-0812">Transmembrane</keyword>
<dbReference type="Proteomes" id="UP001159363">
    <property type="component" value="Chromosome 1"/>
</dbReference>
<evidence type="ECO:0000313" key="5">
    <source>
        <dbReference type="Proteomes" id="UP001159363"/>
    </source>
</evidence>
<feature type="domain" description="Reverse transcriptase" evidence="3">
    <location>
        <begin position="107"/>
        <end position="292"/>
    </location>
</feature>
<dbReference type="EMBL" id="JARBHB010000001">
    <property type="protein sequence ID" value="KAJ8894771.1"/>
    <property type="molecule type" value="Genomic_DNA"/>
</dbReference>
<evidence type="ECO:0000259" key="3">
    <source>
        <dbReference type="Pfam" id="PF00078"/>
    </source>
</evidence>
<evidence type="ECO:0000256" key="2">
    <source>
        <dbReference type="SAM" id="Phobius"/>
    </source>
</evidence>
<dbReference type="PANTHER" id="PTHR33332">
    <property type="entry name" value="REVERSE TRANSCRIPTASE DOMAIN-CONTAINING PROTEIN"/>
    <property type="match status" value="1"/>
</dbReference>
<accession>A0ABQ9IEK8</accession>
<comment type="caution">
    <text evidence="4">The sequence shown here is derived from an EMBL/GenBank/DDBJ whole genome shotgun (WGS) entry which is preliminary data.</text>
</comment>
<feature type="transmembrane region" description="Helical" evidence="2">
    <location>
        <begin position="328"/>
        <end position="347"/>
    </location>
</feature>
<feature type="region of interest" description="Disordered" evidence="1">
    <location>
        <begin position="1"/>
        <end position="50"/>
    </location>
</feature>
<proteinExistence type="predicted"/>
<organism evidence="4 5">
    <name type="scientific">Dryococelus australis</name>
    <dbReference type="NCBI Taxonomy" id="614101"/>
    <lineage>
        <taxon>Eukaryota</taxon>
        <taxon>Metazoa</taxon>
        <taxon>Ecdysozoa</taxon>
        <taxon>Arthropoda</taxon>
        <taxon>Hexapoda</taxon>
        <taxon>Insecta</taxon>
        <taxon>Pterygota</taxon>
        <taxon>Neoptera</taxon>
        <taxon>Polyneoptera</taxon>
        <taxon>Phasmatodea</taxon>
        <taxon>Verophasmatodea</taxon>
        <taxon>Anareolatae</taxon>
        <taxon>Phasmatidae</taxon>
        <taxon>Eurycanthinae</taxon>
        <taxon>Dryococelus</taxon>
    </lineage>
</organism>